<comment type="caution">
    <text evidence="2">The sequence shown here is derived from an EMBL/GenBank/DDBJ whole genome shotgun (WGS) entry which is preliminary data.</text>
</comment>
<reference evidence="2 3" key="1">
    <citation type="submission" date="2019-03" db="EMBL/GenBank/DDBJ databases">
        <title>Genomic Encyclopedia of Type Strains, Phase IV (KMG-IV): sequencing the most valuable type-strain genomes for metagenomic binning, comparative biology and taxonomic classification.</title>
        <authorList>
            <person name="Goeker M."/>
        </authorList>
    </citation>
    <scope>NUCLEOTIDE SEQUENCE [LARGE SCALE GENOMIC DNA]</scope>
    <source>
        <strain evidence="2 3">DSM 100059</strain>
    </source>
</reference>
<dbReference type="EMBL" id="SODV01000001">
    <property type="protein sequence ID" value="TDX01349.1"/>
    <property type="molecule type" value="Genomic_DNA"/>
</dbReference>
<name>A0A4R8DTB2_9BACT</name>
<keyword evidence="1" id="KW-1133">Transmembrane helix</keyword>
<proteinExistence type="predicted"/>
<evidence type="ECO:0000256" key="1">
    <source>
        <dbReference type="SAM" id="Phobius"/>
    </source>
</evidence>
<evidence type="ECO:0000313" key="3">
    <source>
        <dbReference type="Proteomes" id="UP000294498"/>
    </source>
</evidence>
<keyword evidence="1" id="KW-0472">Membrane</keyword>
<feature type="transmembrane region" description="Helical" evidence="1">
    <location>
        <begin position="259"/>
        <end position="280"/>
    </location>
</feature>
<evidence type="ECO:0008006" key="4">
    <source>
        <dbReference type="Google" id="ProtNLM"/>
    </source>
</evidence>
<accession>A0A4R8DTB2</accession>
<dbReference type="AlphaFoldDB" id="A0A4R8DTB2"/>
<organism evidence="2 3">
    <name type="scientific">Dinghuibacter silviterrae</name>
    <dbReference type="NCBI Taxonomy" id="1539049"/>
    <lineage>
        <taxon>Bacteria</taxon>
        <taxon>Pseudomonadati</taxon>
        <taxon>Bacteroidota</taxon>
        <taxon>Chitinophagia</taxon>
        <taxon>Chitinophagales</taxon>
        <taxon>Chitinophagaceae</taxon>
        <taxon>Dinghuibacter</taxon>
    </lineage>
</organism>
<dbReference type="Gene3D" id="3.40.50.360">
    <property type="match status" value="1"/>
</dbReference>
<keyword evidence="1" id="KW-0812">Transmembrane</keyword>
<gene>
    <name evidence="2" type="ORF">EDB95_2383</name>
</gene>
<dbReference type="SUPFAM" id="SSF52218">
    <property type="entry name" value="Flavoproteins"/>
    <property type="match status" value="1"/>
</dbReference>
<sequence length="299" mass="33743">MPKRVLAIYYSQTGQLGDIMARCTAPLSAAGVTVDTVVLRARPDYPFPWTSQQFFSLMPDCVLSVPGSLEPFSLGAERYDLIVFGYQPWFLSPSIPVNTLLHSPAFQSVLNGTPVVTVTGCRNMWIGAFIRLRSALEEKGARLVGNIALVDRHPNLVSLLTIMHWLFGGAKTRYLNFFPLPGVSETDIARMEDYGRLIVPALQEDRWEALQPALVAAGAVEIKPHLFFIERNGARIFGIWANLIVRRKNRKPWLVAFKWYIMVALFLLGPLVYVITQLIIRPLFHKKVSATQNHYLYLN</sequence>
<dbReference type="Proteomes" id="UP000294498">
    <property type="component" value="Unassembled WGS sequence"/>
</dbReference>
<evidence type="ECO:0000313" key="2">
    <source>
        <dbReference type="EMBL" id="TDX01349.1"/>
    </source>
</evidence>
<protein>
    <recommendedName>
        <fullName evidence="4">Dialkylrecorsinol condensing enzyme</fullName>
    </recommendedName>
</protein>
<keyword evidence="3" id="KW-1185">Reference proteome</keyword>
<dbReference type="InterPro" id="IPR029039">
    <property type="entry name" value="Flavoprotein-like_sf"/>
</dbReference>